<feature type="transmembrane region" description="Helical" evidence="1">
    <location>
        <begin position="285"/>
        <end position="309"/>
    </location>
</feature>
<sequence length="316" mass="31804">MDDVDAVRRALARLVESGELRAEQVEPVALAVGEALREPGAADRVRWSEILAYVGGGLVLAGAAAFVALGWDRMTQPARITVLAVVTLLLLGVAAGLGVAARSATGRTAAVQGRVAATLAALGSGTAALCAGVAADRQEVLVAGVAGLVVAAAAYAPLRTAIGLLACGGFALLALTGLMDAAADEGPAWGLAYVALGVLILVAALAGPLVPRDLGIGMGAAIAIFGGQWPVLWDGNAWGYWLTALIAMAFLALYGRWRTWVLIVSGVAGLTLAVPEAVWDWTDGAVGGAVILVLAGVVLLAASGLGVVLHRRATRA</sequence>
<gene>
    <name evidence="2" type="ORF">ACFFRH_03565</name>
</gene>
<evidence type="ECO:0000256" key="1">
    <source>
        <dbReference type="SAM" id="Phobius"/>
    </source>
</evidence>
<feature type="transmembrane region" description="Helical" evidence="1">
    <location>
        <begin position="188"/>
        <end position="207"/>
    </location>
</feature>
<reference evidence="2 3" key="1">
    <citation type="submission" date="2024-09" db="EMBL/GenBank/DDBJ databases">
        <authorList>
            <person name="Sun Q."/>
            <person name="Mori K."/>
        </authorList>
    </citation>
    <scope>NUCLEOTIDE SEQUENCE [LARGE SCALE GENOMIC DNA]</scope>
    <source>
        <strain evidence="2 3">JCM 3028</strain>
    </source>
</reference>
<accession>A0ABV5T656</accession>
<name>A0ABV5T656_9ACTN</name>
<evidence type="ECO:0008006" key="4">
    <source>
        <dbReference type="Google" id="ProtNLM"/>
    </source>
</evidence>
<feature type="transmembrane region" description="Helical" evidence="1">
    <location>
        <begin position="77"/>
        <end position="101"/>
    </location>
</feature>
<keyword evidence="1" id="KW-0472">Membrane</keyword>
<feature type="transmembrane region" description="Helical" evidence="1">
    <location>
        <begin position="140"/>
        <end position="156"/>
    </location>
</feature>
<keyword evidence="3" id="KW-1185">Reference proteome</keyword>
<evidence type="ECO:0000313" key="2">
    <source>
        <dbReference type="EMBL" id="MFB9674557.1"/>
    </source>
</evidence>
<dbReference type="EMBL" id="JBHMBS010000001">
    <property type="protein sequence ID" value="MFB9674557.1"/>
    <property type="molecule type" value="Genomic_DNA"/>
</dbReference>
<organism evidence="2 3">
    <name type="scientific">Streptosporangium vulgare</name>
    <dbReference type="NCBI Taxonomy" id="46190"/>
    <lineage>
        <taxon>Bacteria</taxon>
        <taxon>Bacillati</taxon>
        <taxon>Actinomycetota</taxon>
        <taxon>Actinomycetes</taxon>
        <taxon>Streptosporangiales</taxon>
        <taxon>Streptosporangiaceae</taxon>
        <taxon>Streptosporangium</taxon>
    </lineage>
</organism>
<keyword evidence="1" id="KW-1133">Transmembrane helix</keyword>
<dbReference type="Proteomes" id="UP001589610">
    <property type="component" value="Unassembled WGS sequence"/>
</dbReference>
<evidence type="ECO:0000313" key="3">
    <source>
        <dbReference type="Proteomes" id="UP001589610"/>
    </source>
</evidence>
<dbReference type="RefSeq" id="WP_386154045.1">
    <property type="nucleotide sequence ID" value="NZ_JBHMBS010000001.1"/>
</dbReference>
<proteinExistence type="predicted"/>
<feature type="transmembrane region" description="Helical" evidence="1">
    <location>
        <begin position="214"/>
        <end position="232"/>
    </location>
</feature>
<comment type="caution">
    <text evidence="2">The sequence shown here is derived from an EMBL/GenBank/DDBJ whole genome shotgun (WGS) entry which is preliminary data.</text>
</comment>
<protein>
    <recommendedName>
        <fullName evidence="4">DUF2157 domain-containing protein</fullName>
    </recommendedName>
</protein>
<feature type="transmembrane region" description="Helical" evidence="1">
    <location>
        <begin position="163"/>
        <end position="182"/>
    </location>
</feature>
<feature type="transmembrane region" description="Helical" evidence="1">
    <location>
        <begin position="113"/>
        <end position="134"/>
    </location>
</feature>
<feature type="transmembrane region" description="Helical" evidence="1">
    <location>
        <begin position="260"/>
        <end position="279"/>
    </location>
</feature>
<feature type="transmembrane region" description="Helical" evidence="1">
    <location>
        <begin position="238"/>
        <end position="255"/>
    </location>
</feature>
<feature type="transmembrane region" description="Helical" evidence="1">
    <location>
        <begin position="50"/>
        <end position="71"/>
    </location>
</feature>
<keyword evidence="1" id="KW-0812">Transmembrane</keyword>